<feature type="domain" description="Sulfatase N-terminal" evidence="13">
    <location>
        <begin position="233"/>
        <end position="525"/>
    </location>
</feature>
<comment type="pathway">
    <text evidence="2">Cell wall biogenesis; lipoteichoic acid biosynthesis.</text>
</comment>
<evidence type="ECO:0000256" key="2">
    <source>
        <dbReference type="ARBA" id="ARBA00004936"/>
    </source>
</evidence>
<dbReference type="PANTHER" id="PTHR47371">
    <property type="entry name" value="LIPOTEICHOIC ACID SYNTHASE"/>
    <property type="match status" value="1"/>
</dbReference>
<evidence type="ECO:0000256" key="1">
    <source>
        <dbReference type="ARBA" id="ARBA00004651"/>
    </source>
</evidence>
<keyword evidence="4 8" id="KW-1003">Cell membrane</keyword>
<feature type="binding site" evidence="11">
    <location>
        <position position="283"/>
    </location>
    <ligand>
        <name>Mn(2+)</name>
        <dbReference type="ChEBI" id="CHEBI:29035"/>
    </ligand>
</feature>
<comment type="caution">
    <text evidence="14">The sequence shown here is derived from an EMBL/GenBank/DDBJ whole genome shotgun (WGS) entry which is preliminary data.</text>
</comment>
<evidence type="ECO:0000256" key="6">
    <source>
        <dbReference type="ARBA" id="ARBA00022989"/>
    </source>
</evidence>
<evidence type="ECO:0000256" key="8">
    <source>
        <dbReference type="PIRNR" id="PIRNR005091"/>
    </source>
</evidence>
<dbReference type="OrthoDB" id="5901192at2"/>
<dbReference type="AlphaFoldDB" id="A0A074M9V6"/>
<evidence type="ECO:0000259" key="13">
    <source>
        <dbReference type="Pfam" id="PF00884"/>
    </source>
</evidence>
<dbReference type="Gene3D" id="3.40.720.10">
    <property type="entry name" value="Alkaline Phosphatase, subunit A"/>
    <property type="match status" value="1"/>
</dbReference>
<sequence>MKPLLLKVLRSPFVFYTVFMILKSLHVRQWMYEDTTFWSVVGVELSAFVLLFGLVELLFRRGKNVVYFLLSFLLSTIYLAVLVYYRQFHRIPPIESLYLLGEAESVGDSIAVLLNPTDAIMYIDLLVVLVLTVIRKPIFTTPGLFPRKVWGVVLALSLLVSTWNIYAKSEQDSLDPSKLAKDVGLLNAEAFQAIKETRSNQYDTGPITQDTINDLKEITDPAQLRDFGAAKGKNLIVIQLESFQNFVLGKQIDGQEITPNLNKLLGESLYFDHFNSMIGQGNTSDAEFITNTSLYPLENGAMSTIYKDKDFPSLPKLLESNGYDAFTMHVNDASFYNRNQMYPNMGYNQYYDKSYFGSDDVIGMGASDNVLYSKSIPLLKERADRGQPFYANYVTLSSHHPFKLPDGADDLKVPAEDQGTMLGDYLHAVHYTDAALGTFFDQLKANGLWDNTVIALYGDHFAFHAESASEEDRQAIAKLTGHPYDTTDMLNIPMIMHVPGVKGETLHNVGGQVDTLPTLANLLGISLGDQIHFGQDLLNQTHNRIGELFYLPTGSFVQDDLLYLSDGSVTINLQSHERQEGTEEYSSSMTKVLELERLSRSYIERLPARKKS</sequence>
<feature type="transmembrane region" description="Helical" evidence="12">
    <location>
        <begin position="12"/>
        <end position="31"/>
    </location>
</feature>
<dbReference type="Gene3D" id="3.30.1120.170">
    <property type="match status" value="1"/>
</dbReference>
<comment type="similarity">
    <text evidence="3 8">Belongs to the LTA synthase family.</text>
</comment>
<dbReference type="InterPro" id="IPR012160">
    <property type="entry name" value="LtaS-like"/>
</dbReference>
<feature type="transmembrane region" description="Helical" evidence="12">
    <location>
        <begin position="37"/>
        <end position="59"/>
    </location>
</feature>
<dbReference type="EMBL" id="JMIR01000018">
    <property type="protein sequence ID" value="KEO82742.1"/>
    <property type="molecule type" value="Genomic_DNA"/>
</dbReference>
<dbReference type="CDD" id="cd16015">
    <property type="entry name" value="LTA_synthase"/>
    <property type="match status" value="1"/>
</dbReference>
<dbReference type="GO" id="GO:0005886">
    <property type="term" value="C:plasma membrane"/>
    <property type="evidence" value="ECO:0007669"/>
    <property type="project" value="UniProtKB-SubCell"/>
</dbReference>
<keyword evidence="5 12" id="KW-0812">Transmembrane</keyword>
<reference evidence="14 15" key="1">
    <citation type="journal article" date="2013" name="Int. J. Syst. Evol. Microbiol.">
        <title>Tumebacillus flagellatus sp. nov., an alpha-amylase/pullulanase-producing bacterium isolated from cassava wastewater.</title>
        <authorList>
            <person name="Wang Q."/>
            <person name="Xie N."/>
            <person name="Qin Y."/>
            <person name="Shen N."/>
            <person name="Zhu J."/>
            <person name="Mi H."/>
            <person name="Huang R."/>
        </authorList>
    </citation>
    <scope>NUCLEOTIDE SEQUENCE [LARGE SCALE GENOMIC DNA]</scope>
    <source>
        <strain evidence="14 15">GST4</strain>
    </source>
</reference>
<keyword evidence="7 8" id="KW-0472">Membrane</keyword>
<organism evidence="14 15">
    <name type="scientific">Tumebacillus flagellatus</name>
    <dbReference type="NCBI Taxonomy" id="1157490"/>
    <lineage>
        <taxon>Bacteria</taxon>
        <taxon>Bacillati</taxon>
        <taxon>Bacillota</taxon>
        <taxon>Bacilli</taxon>
        <taxon>Bacillales</taxon>
        <taxon>Alicyclobacillaceae</taxon>
        <taxon>Tumebacillus</taxon>
    </lineage>
</organism>
<dbReference type="PIRSF" id="PIRSF005091">
    <property type="entry name" value="Mmb_sulf_HI1246"/>
    <property type="match status" value="1"/>
</dbReference>
<dbReference type="Proteomes" id="UP000027931">
    <property type="component" value="Unassembled WGS sequence"/>
</dbReference>
<feature type="binding site" evidence="11">
    <location>
        <position position="460"/>
    </location>
    <ligand>
        <name>Mn(2+)</name>
        <dbReference type="ChEBI" id="CHEBI:29035"/>
    </ligand>
</feature>
<accession>A0A074M9V6</accession>
<feature type="active site" evidence="9">
    <location>
        <position position="283"/>
    </location>
</feature>
<feature type="binding site" evidence="10">
    <location>
        <position position="399"/>
    </location>
    <ligand>
        <name>substrate</name>
    </ligand>
</feature>
<evidence type="ECO:0000256" key="4">
    <source>
        <dbReference type="ARBA" id="ARBA00022475"/>
    </source>
</evidence>
<feature type="binding site" evidence="11">
    <location>
        <position position="459"/>
    </location>
    <ligand>
        <name>Mn(2+)</name>
        <dbReference type="ChEBI" id="CHEBI:29035"/>
    </ligand>
</feature>
<dbReference type="InterPro" id="IPR017850">
    <property type="entry name" value="Alkaline_phosphatase_core_sf"/>
</dbReference>
<evidence type="ECO:0000256" key="10">
    <source>
        <dbReference type="PIRSR" id="PIRSR005091-2"/>
    </source>
</evidence>
<keyword evidence="6 12" id="KW-1133">Transmembrane helix</keyword>
<proteinExistence type="inferred from homology"/>
<evidence type="ECO:0000256" key="9">
    <source>
        <dbReference type="PIRSR" id="PIRSR005091-1"/>
    </source>
</evidence>
<keyword evidence="10" id="KW-0479">Metal-binding</keyword>
<dbReference type="InterPro" id="IPR000917">
    <property type="entry name" value="Sulfatase_N"/>
</dbReference>
<evidence type="ECO:0000256" key="12">
    <source>
        <dbReference type="SAM" id="Phobius"/>
    </source>
</evidence>
<dbReference type="Pfam" id="PF00884">
    <property type="entry name" value="Sulfatase"/>
    <property type="match status" value="1"/>
</dbReference>
<protein>
    <recommendedName>
        <fullName evidence="13">Sulfatase N-terminal domain-containing protein</fullName>
    </recommendedName>
</protein>
<evidence type="ECO:0000256" key="7">
    <source>
        <dbReference type="ARBA" id="ARBA00023136"/>
    </source>
</evidence>
<dbReference type="GO" id="GO:0046872">
    <property type="term" value="F:metal ion binding"/>
    <property type="evidence" value="ECO:0007669"/>
    <property type="project" value="UniProtKB-KW"/>
</dbReference>
<keyword evidence="10" id="KW-0464">Manganese</keyword>
<name>A0A074M9V6_9BACL</name>
<dbReference type="eggNOG" id="COG1368">
    <property type="taxonomic scope" value="Bacteria"/>
</dbReference>
<evidence type="ECO:0000256" key="11">
    <source>
        <dbReference type="PIRSR" id="PIRSR005091-3"/>
    </source>
</evidence>
<dbReference type="PANTHER" id="PTHR47371:SF3">
    <property type="entry name" value="PHOSPHOGLYCEROL TRANSFERASE I"/>
    <property type="match status" value="1"/>
</dbReference>
<dbReference type="RefSeq" id="WP_038089335.1">
    <property type="nucleotide sequence ID" value="NZ_JMIR01000018.1"/>
</dbReference>
<dbReference type="SUPFAM" id="SSF53649">
    <property type="entry name" value="Alkaline phosphatase-like"/>
    <property type="match status" value="1"/>
</dbReference>
<evidence type="ECO:0000313" key="14">
    <source>
        <dbReference type="EMBL" id="KEO82742.1"/>
    </source>
</evidence>
<dbReference type="STRING" id="1157490.EL26_13410"/>
<evidence type="ECO:0000313" key="15">
    <source>
        <dbReference type="Proteomes" id="UP000027931"/>
    </source>
</evidence>
<comment type="subcellular location">
    <subcellularLocation>
        <location evidence="1">Cell membrane</location>
        <topology evidence="1">Multi-pass membrane protein</topology>
    </subcellularLocation>
</comment>
<keyword evidence="15" id="KW-1185">Reference proteome</keyword>
<dbReference type="InterPro" id="IPR050448">
    <property type="entry name" value="OpgB/LTA_synthase_biosynth"/>
</dbReference>
<feature type="transmembrane region" description="Helical" evidence="12">
    <location>
        <begin position="66"/>
        <end position="85"/>
    </location>
</feature>
<gene>
    <name evidence="14" type="ORF">EL26_13410</name>
</gene>
<evidence type="ECO:0000256" key="3">
    <source>
        <dbReference type="ARBA" id="ARBA00009983"/>
    </source>
</evidence>
<evidence type="ECO:0000256" key="5">
    <source>
        <dbReference type="ARBA" id="ARBA00022692"/>
    </source>
</evidence>
<feature type="binding site" evidence="11">
    <location>
        <position position="241"/>
    </location>
    <ligand>
        <name>Mn(2+)</name>
        <dbReference type="ChEBI" id="CHEBI:29035"/>
    </ligand>
</feature>